<keyword evidence="5" id="KW-0677">Repeat</keyword>
<comment type="subcellular location">
    <subcellularLocation>
        <location evidence="1">Membrane</location>
        <topology evidence="1">Single-pass membrane protein</topology>
    </subcellularLocation>
</comment>
<dbReference type="PANTHER" id="PTHR48060:SF21">
    <property type="entry name" value="L DOMAIN-LIKE PROTEIN"/>
    <property type="match status" value="1"/>
</dbReference>
<dbReference type="Gene3D" id="3.80.10.10">
    <property type="entry name" value="Ribonuclease Inhibitor"/>
    <property type="match status" value="1"/>
</dbReference>
<evidence type="ECO:0000256" key="2">
    <source>
        <dbReference type="ARBA" id="ARBA00022614"/>
    </source>
</evidence>
<dbReference type="InterPro" id="IPR013210">
    <property type="entry name" value="LRR_N_plant-typ"/>
</dbReference>
<feature type="domain" description="Leucine-rich repeat-containing N-terminal plant-type" evidence="9">
    <location>
        <begin position="25"/>
        <end position="65"/>
    </location>
</feature>
<reference evidence="10 11" key="1">
    <citation type="submission" date="2023-10" db="EMBL/GenBank/DDBJ databases">
        <title>Genome-Wide Identification Analysis in wild type Solanum Pinnatisectum Reveals Some Genes Defensing Phytophthora Infestans.</title>
        <authorList>
            <person name="Sun C."/>
        </authorList>
    </citation>
    <scope>NUCLEOTIDE SEQUENCE [LARGE SCALE GENOMIC DNA]</scope>
    <source>
        <strain evidence="10">LQN</strain>
        <tissue evidence="10">Leaf</tissue>
    </source>
</reference>
<evidence type="ECO:0000256" key="6">
    <source>
        <dbReference type="ARBA" id="ARBA00022989"/>
    </source>
</evidence>
<keyword evidence="6" id="KW-1133">Transmembrane helix</keyword>
<evidence type="ECO:0000256" key="3">
    <source>
        <dbReference type="ARBA" id="ARBA00022692"/>
    </source>
</evidence>
<dbReference type="InterPro" id="IPR032675">
    <property type="entry name" value="LRR_dom_sf"/>
</dbReference>
<organism evidence="10 11">
    <name type="scientific">Solanum pinnatisectum</name>
    <name type="common">tansyleaf nightshade</name>
    <dbReference type="NCBI Taxonomy" id="50273"/>
    <lineage>
        <taxon>Eukaryota</taxon>
        <taxon>Viridiplantae</taxon>
        <taxon>Streptophyta</taxon>
        <taxon>Embryophyta</taxon>
        <taxon>Tracheophyta</taxon>
        <taxon>Spermatophyta</taxon>
        <taxon>Magnoliopsida</taxon>
        <taxon>eudicotyledons</taxon>
        <taxon>Gunneridae</taxon>
        <taxon>Pentapetalae</taxon>
        <taxon>asterids</taxon>
        <taxon>lamiids</taxon>
        <taxon>Solanales</taxon>
        <taxon>Solanaceae</taxon>
        <taxon>Solanoideae</taxon>
        <taxon>Solaneae</taxon>
        <taxon>Solanum</taxon>
    </lineage>
</organism>
<dbReference type="GO" id="GO:0050832">
    <property type="term" value="P:defense response to fungus"/>
    <property type="evidence" value="ECO:0007669"/>
    <property type="project" value="UniProtKB-ARBA"/>
</dbReference>
<name>A0AAV9KWH4_9SOLN</name>
<evidence type="ECO:0000256" key="1">
    <source>
        <dbReference type="ARBA" id="ARBA00004167"/>
    </source>
</evidence>
<dbReference type="InterPro" id="IPR001611">
    <property type="entry name" value="Leu-rich_rpt"/>
</dbReference>
<dbReference type="PANTHER" id="PTHR48060">
    <property type="entry name" value="DNA DAMAGE-REPAIR/TOLERATION PROTEIN DRT100"/>
    <property type="match status" value="1"/>
</dbReference>
<gene>
    <name evidence="10" type="ORF">R3W88_016052</name>
</gene>
<keyword evidence="11" id="KW-1185">Reference proteome</keyword>
<keyword evidence="7" id="KW-0472">Membrane</keyword>
<evidence type="ECO:0000259" key="9">
    <source>
        <dbReference type="Pfam" id="PF08263"/>
    </source>
</evidence>
<dbReference type="Pfam" id="PF00560">
    <property type="entry name" value="LRR_1"/>
    <property type="match status" value="2"/>
</dbReference>
<evidence type="ECO:0000256" key="8">
    <source>
        <dbReference type="SAM" id="SignalP"/>
    </source>
</evidence>
<dbReference type="AlphaFoldDB" id="A0AAV9KWH4"/>
<dbReference type="InterPro" id="IPR053211">
    <property type="entry name" value="DNA_repair-toleration"/>
</dbReference>
<dbReference type="Proteomes" id="UP001311915">
    <property type="component" value="Unassembled WGS sequence"/>
</dbReference>
<evidence type="ECO:0000313" key="11">
    <source>
        <dbReference type="Proteomes" id="UP001311915"/>
    </source>
</evidence>
<protein>
    <recommendedName>
        <fullName evidence="9">Leucine-rich repeat-containing N-terminal plant-type domain-containing protein</fullName>
    </recommendedName>
</protein>
<dbReference type="SUPFAM" id="SSF52058">
    <property type="entry name" value="L domain-like"/>
    <property type="match status" value="1"/>
</dbReference>
<keyword evidence="4 8" id="KW-0732">Signal</keyword>
<feature type="signal peptide" evidence="8">
    <location>
        <begin position="1"/>
        <end position="21"/>
    </location>
</feature>
<keyword evidence="3" id="KW-0812">Transmembrane</keyword>
<evidence type="ECO:0000256" key="4">
    <source>
        <dbReference type="ARBA" id="ARBA00022729"/>
    </source>
</evidence>
<dbReference type="FunFam" id="3.80.10.10:FF:000129">
    <property type="entry name" value="Leucine-rich repeat receptor-like kinase"/>
    <property type="match status" value="1"/>
</dbReference>
<evidence type="ECO:0000256" key="5">
    <source>
        <dbReference type="ARBA" id="ARBA00022737"/>
    </source>
</evidence>
<dbReference type="Pfam" id="PF08263">
    <property type="entry name" value="LRRNT_2"/>
    <property type="match status" value="1"/>
</dbReference>
<feature type="chain" id="PRO_5043653653" description="Leucine-rich repeat-containing N-terminal plant-type domain-containing protein" evidence="8">
    <location>
        <begin position="22"/>
        <end position="155"/>
    </location>
</feature>
<proteinExistence type="predicted"/>
<accession>A0AAV9KWH4</accession>
<evidence type="ECO:0000256" key="7">
    <source>
        <dbReference type="ARBA" id="ARBA00023136"/>
    </source>
</evidence>
<dbReference type="EMBL" id="JAWPEI010000008">
    <property type="protein sequence ID" value="KAK4717714.1"/>
    <property type="molecule type" value="Genomic_DNA"/>
</dbReference>
<evidence type="ECO:0000313" key="10">
    <source>
        <dbReference type="EMBL" id="KAK4717714.1"/>
    </source>
</evidence>
<keyword evidence="2" id="KW-0433">Leucine-rich repeat</keyword>
<sequence length="155" mass="17202">MGKSFIFLAIFILLLHDNTLLANISTDQAALLALKSHISSHSNNILQRNWSSFIPVCSWIGVTCSSRHHRVTVLDISSMQLHGTIPPHIGNLSFLVSLDISDNTFHGDLAVELAHLQRLKVINVTSNNFTGAIPSFFKFVTKPTLCVPIEQPIFR</sequence>
<comment type="caution">
    <text evidence="10">The sequence shown here is derived from an EMBL/GenBank/DDBJ whole genome shotgun (WGS) entry which is preliminary data.</text>
</comment>
<dbReference type="GO" id="GO:0016020">
    <property type="term" value="C:membrane"/>
    <property type="evidence" value="ECO:0007669"/>
    <property type="project" value="UniProtKB-SubCell"/>
</dbReference>